<feature type="transmembrane region" description="Helical" evidence="4">
    <location>
        <begin position="287"/>
        <end position="307"/>
    </location>
</feature>
<name>A0A5B0GL62_9BURK</name>
<dbReference type="InterPro" id="IPR050327">
    <property type="entry name" value="Proton-linked_MCT"/>
</dbReference>
<accession>A0A5B0GL62</accession>
<gene>
    <name evidence="6" type="ORF">FVF58_33415</name>
</gene>
<feature type="transmembrane region" description="Helical" evidence="4">
    <location>
        <begin position="20"/>
        <end position="41"/>
    </location>
</feature>
<evidence type="ECO:0000256" key="2">
    <source>
        <dbReference type="ARBA" id="ARBA00022989"/>
    </source>
</evidence>
<dbReference type="Pfam" id="PF07690">
    <property type="entry name" value="MFS_1"/>
    <property type="match status" value="1"/>
</dbReference>
<proteinExistence type="predicted"/>
<dbReference type="RefSeq" id="WP_149674023.1">
    <property type="nucleotide sequence ID" value="NZ_VTUZ01000030.1"/>
</dbReference>
<feature type="domain" description="Major facilitator superfamily (MFS) profile" evidence="5">
    <location>
        <begin position="20"/>
        <end position="399"/>
    </location>
</feature>
<feature type="transmembrane region" description="Helical" evidence="4">
    <location>
        <begin position="178"/>
        <end position="197"/>
    </location>
</feature>
<dbReference type="EMBL" id="VTUZ01000030">
    <property type="protein sequence ID" value="KAA1004042.1"/>
    <property type="molecule type" value="Genomic_DNA"/>
</dbReference>
<feature type="transmembrane region" description="Helical" evidence="4">
    <location>
        <begin position="61"/>
        <end position="80"/>
    </location>
</feature>
<dbReference type="PROSITE" id="PS50850">
    <property type="entry name" value="MFS"/>
    <property type="match status" value="1"/>
</dbReference>
<protein>
    <submittedName>
        <fullName evidence="6">MFS transporter</fullName>
    </submittedName>
</protein>
<feature type="transmembrane region" description="Helical" evidence="4">
    <location>
        <begin position="222"/>
        <end position="245"/>
    </location>
</feature>
<feature type="transmembrane region" description="Helical" evidence="4">
    <location>
        <begin position="112"/>
        <end position="133"/>
    </location>
</feature>
<evidence type="ECO:0000259" key="5">
    <source>
        <dbReference type="PROSITE" id="PS50850"/>
    </source>
</evidence>
<feature type="transmembrane region" description="Helical" evidence="4">
    <location>
        <begin position="374"/>
        <end position="393"/>
    </location>
</feature>
<dbReference type="AlphaFoldDB" id="A0A5B0GL62"/>
<evidence type="ECO:0000256" key="4">
    <source>
        <dbReference type="SAM" id="Phobius"/>
    </source>
</evidence>
<evidence type="ECO:0000256" key="1">
    <source>
        <dbReference type="ARBA" id="ARBA00022692"/>
    </source>
</evidence>
<dbReference type="SUPFAM" id="SSF103473">
    <property type="entry name" value="MFS general substrate transporter"/>
    <property type="match status" value="1"/>
</dbReference>
<dbReference type="InterPro" id="IPR020846">
    <property type="entry name" value="MFS_dom"/>
</dbReference>
<evidence type="ECO:0000313" key="7">
    <source>
        <dbReference type="Proteomes" id="UP000325273"/>
    </source>
</evidence>
<keyword evidence="2 4" id="KW-1133">Transmembrane helix</keyword>
<dbReference type="PROSITE" id="PS51257">
    <property type="entry name" value="PROKAR_LIPOPROTEIN"/>
    <property type="match status" value="1"/>
</dbReference>
<comment type="caution">
    <text evidence="6">The sequence shown here is derived from an EMBL/GenBank/DDBJ whole genome shotgun (WGS) entry which is preliminary data.</text>
</comment>
<dbReference type="Proteomes" id="UP000325273">
    <property type="component" value="Unassembled WGS sequence"/>
</dbReference>
<feature type="transmembrane region" description="Helical" evidence="4">
    <location>
        <begin position="313"/>
        <end position="332"/>
    </location>
</feature>
<dbReference type="InterPro" id="IPR011701">
    <property type="entry name" value="MFS"/>
</dbReference>
<reference evidence="6 7" key="1">
    <citation type="submission" date="2019-08" db="EMBL/GenBank/DDBJ databases">
        <title>Paraburkholderia sp. DCY113.</title>
        <authorList>
            <person name="Kang J."/>
        </authorList>
    </citation>
    <scope>NUCLEOTIDE SEQUENCE [LARGE SCALE GENOMIC DNA]</scope>
    <source>
        <strain evidence="6 7">DCY113</strain>
    </source>
</reference>
<organism evidence="6 7">
    <name type="scientific">Paraburkholderia panacisoli</name>
    <dbReference type="NCBI Taxonomy" id="2603818"/>
    <lineage>
        <taxon>Bacteria</taxon>
        <taxon>Pseudomonadati</taxon>
        <taxon>Pseudomonadota</taxon>
        <taxon>Betaproteobacteria</taxon>
        <taxon>Burkholderiales</taxon>
        <taxon>Burkholderiaceae</taxon>
        <taxon>Paraburkholderia</taxon>
    </lineage>
</organism>
<keyword evidence="1 4" id="KW-0812">Transmembrane</keyword>
<feature type="transmembrane region" description="Helical" evidence="4">
    <location>
        <begin position="145"/>
        <end position="166"/>
    </location>
</feature>
<feature type="transmembrane region" description="Helical" evidence="4">
    <location>
        <begin position="344"/>
        <end position="368"/>
    </location>
</feature>
<keyword evidence="3 4" id="KW-0472">Membrane</keyword>
<feature type="transmembrane region" description="Helical" evidence="4">
    <location>
        <begin position="257"/>
        <end position="280"/>
    </location>
</feature>
<dbReference type="InterPro" id="IPR036259">
    <property type="entry name" value="MFS_trans_sf"/>
</dbReference>
<keyword evidence="7" id="KW-1185">Reference proteome</keyword>
<evidence type="ECO:0000313" key="6">
    <source>
        <dbReference type="EMBL" id="KAA1004042.1"/>
    </source>
</evidence>
<dbReference type="GO" id="GO:0022857">
    <property type="term" value="F:transmembrane transporter activity"/>
    <property type="evidence" value="ECO:0007669"/>
    <property type="project" value="InterPro"/>
</dbReference>
<evidence type="ECO:0000256" key="3">
    <source>
        <dbReference type="ARBA" id="ARBA00023136"/>
    </source>
</evidence>
<dbReference type="Gene3D" id="1.20.1250.20">
    <property type="entry name" value="MFS general substrate transporter like domains"/>
    <property type="match status" value="2"/>
</dbReference>
<dbReference type="PANTHER" id="PTHR11360">
    <property type="entry name" value="MONOCARBOXYLATE TRANSPORTER"/>
    <property type="match status" value="1"/>
</dbReference>
<sequence>MKHSIISRAEAAEFRHGWPVLLAATVGCFSGLTTLPFYSLGSFIIPLQAAFGWGRGEISSSFLYLTLVLALTSPVLGYLIDRVGVRLVALVSIPLLSLVLLLISRFQGSVIAFHALYAVAALVGGGATPIAYSRAVNGHFVAARGLALGISLTGIGLAAVLLPSLLSSIIRDHGWRAGYQLIAALTLLPLPFVFFGFETKAPVTLRSRPAGFAGWDVLRNGVFWRMSLAFAVSAVAVSALVVHMTPLLHDAGMSVAAVARTVSVIGLGVLVGRVVVGYLIDRLFAPYVAATLFCGTALGCMLLLFGGVALAPLAGMLTGLSLGAEVDLIAYMTSRYFGMKSYGFVYGIAYSIYAVGVSSGPALAGMSFDATRNYNTVLTCAITLLIGAAIAMLRLPRFERFPDDHAFATNEEITTA</sequence>
<feature type="transmembrane region" description="Helical" evidence="4">
    <location>
        <begin position="87"/>
        <end position="106"/>
    </location>
</feature>